<evidence type="ECO:0000256" key="8">
    <source>
        <dbReference type="RuleBase" id="RU362121"/>
    </source>
</evidence>
<dbReference type="PROSITE" id="PS50255">
    <property type="entry name" value="CYTOCHROME_B5_2"/>
    <property type="match status" value="1"/>
</dbReference>
<dbReference type="SUPFAM" id="SSF55856">
    <property type="entry name" value="Cytochrome b5-like heme/steroid binding domain"/>
    <property type="match status" value="1"/>
</dbReference>
<dbReference type="EMBL" id="VSWD01000012">
    <property type="protein sequence ID" value="KAK3085602.1"/>
    <property type="molecule type" value="Genomic_DNA"/>
</dbReference>
<proteinExistence type="inferred from homology"/>
<dbReference type="PANTHER" id="PTHR19359">
    <property type="entry name" value="CYTOCHROME B5"/>
    <property type="match status" value="1"/>
</dbReference>
<sequence length="137" mass="15677">MDIYSIDINKAEDLKGQLIPRMETDRTDTSPVREILSELNLGQYTEDQKPRFYRLKEVAAHSDFCSCWIVVHDNVYDITDFLHEHPGGWDVLMENAGTDATVAFDDKGHSKDAKELLSQYKIGELVHVSMIITNTFL</sequence>
<gene>
    <name evidence="10" type="ORF">FSP39_005993</name>
</gene>
<dbReference type="PRINTS" id="PR00363">
    <property type="entry name" value="CYTOCHROMEB5"/>
</dbReference>
<evidence type="ECO:0000313" key="10">
    <source>
        <dbReference type="EMBL" id="KAK3085602.1"/>
    </source>
</evidence>
<dbReference type="GO" id="GO:0020037">
    <property type="term" value="F:heme binding"/>
    <property type="evidence" value="ECO:0007669"/>
    <property type="project" value="UniProtKB-UniRule"/>
</dbReference>
<evidence type="ECO:0000256" key="1">
    <source>
        <dbReference type="ARBA" id="ARBA00004370"/>
    </source>
</evidence>
<dbReference type="PROSITE" id="PS00191">
    <property type="entry name" value="CYTOCHROME_B5_1"/>
    <property type="match status" value="1"/>
</dbReference>
<dbReference type="InterPro" id="IPR001199">
    <property type="entry name" value="Cyt_B5-like_heme/steroid-bd"/>
</dbReference>
<evidence type="ECO:0000256" key="3">
    <source>
        <dbReference type="ARBA" id="ARBA00022692"/>
    </source>
</evidence>
<dbReference type="Gene3D" id="3.10.120.10">
    <property type="entry name" value="Cytochrome b5-like heme/steroid binding domain"/>
    <property type="match status" value="1"/>
</dbReference>
<keyword evidence="11" id="KW-1185">Reference proteome</keyword>
<dbReference type="AlphaFoldDB" id="A0AA89BNQ7"/>
<dbReference type="InterPro" id="IPR036400">
    <property type="entry name" value="Cyt_B5-like_heme/steroid_sf"/>
</dbReference>
<keyword evidence="5 8" id="KW-0408">Iron</keyword>
<evidence type="ECO:0000256" key="2">
    <source>
        <dbReference type="ARBA" id="ARBA00022617"/>
    </source>
</evidence>
<dbReference type="SMART" id="SM01117">
    <property type="entry name" value="Cyt-b5"/>
    <property type="match status" value="1"/>
</dbReference>
<reference evidence="10" key="1">
    <citation type="submission" date="2019-08" db="EMBL/GenBank/DDBJ databases">
        <title>The improved chromosome-level genome for the pearl oyster Pinctada fucata martensii using PacBio sequencing and Hi-C.</title>
        <authorList>
            <person name="Zheng Z."/>
        </authorList>
    </citation>
    <scope>NUCLEOTIDE SEQUENCE</scope>
    <source>
        <strain evidence="10">ZZ-2019</strain>
        <tissue evidence="10">Adductor muscle</tissue>
    </source>
</reference>
<dbReference type="InterPro" id="IPR018506">
    <property type="entry name" value="Cyt_B5_heme-BS"/>
</dbReference>
<comment type="caution">
    <text evidence="10">The sequence shown here is derived from an EMBL/GenBank/DDBJ whole genome shotgun (WGS) entry which is preliminary data.</text>
</comment>
<organism evidence="10 11">
    <name type="scientific">Pinctada imbricata</name>
    <name type="common">Atlantic pearl-oyster</name>
    <name type="synonym">Pinctada martensii</name>
    <dbReference type="NCBI Taxonomy" id="66713"/>
    <lineage>
        <taxon>Eukaryota</taxon>
        <taxon>Metazoa</taxon>
        <taxon>Spiralia</taxon>
        <taxon>Lophotrochozoa</taxon>
        <taxon>Mollusca</taxon>
        <taxon>Bivalvia</taxon>
        <taxon>Autobranchia</taxon>
        <taxon>Pteriomorphia</taxon>
        <taxon>Pterioida</taxon>
        <taxon>Pterioidea</taxon>
        <taxon>Pteriidae</taxon>
        <taxon>Pinctada</taxon>
    </lineage>
</organism>
<dbReference type="FunFam" id="3.10.120.10:FF:000002">
    <property type="entry name" value="Cytochrome b5 type B"/>
    <property type="match status" value="1"/>
</dbReference>
<evidence type="ECO:0000259" key="9">
    <source>
        <dbReference type="PROSITE" id="PS50255"/>
    </source>
</evidence>
<evidence type="ECO:0000256" key="5">
    <source>
        <dbReference type="ARBA" id="ARBA00023004"/>
    </source>
</evidence>
<evidence type="ECO:0000256" key="7">
    <source>
        <dbReference type="ARBA" id="ARBA00038168"/>
    </source>
</evidence>
<comment type="similarity">
    <text evidence="7 8">Belongs to the cytochrome b5 family.</text>
</comment>
<feature type="domain" description="Cytochrome b5 heme-binding" evidence="9">
    <location>
        <begin position="50"/>
        <end position="126"/>
    </location>
</feature>
<keyword evidence="4 8" id="KW-0479">Metal-binding</keyword>
<dbReference type="InterPro" id="IPR050668">
    <property type="entry name" value="Cytochrome_b5"/>
</dbReference>
<keyword evidence="6" id="KW-0472">Membrane</keyword>
<protein>
    <recommendedName>
        <fullName evidence="9">Cytochrome b5 heme-binding domain-containing protein</fullName>
    </recommendedName>
</protein>
<name>A0AA89BNQ7_PINIB</name>
<dbReference type="GO" id="GO:0046872">
    <property type="term" value="F:metal ion binding"/>
    <property type="evidence" value="ECO:0007669"/>
    <property type="project" value="UniProtKB-UniRule"/>
</dbReference>
<evidence type="ECO:0000256" key="4">
    <source>
        <dbReference type="ARBA" id="ARBA00022723"/>
    </source>
</evidence>
<evidence type="ECO:0000256" key="6">
    <source>
        <dbReference type="ARBA" id="ARBA00023136"/>
    </source>
</evidence>
<evidence type="ECO:0000313" key="11">
    <source>
        <dbReference type="Proteomes" id="UP001186944"/>
    </source>
</evidence>
<comment type="subcellular location">
    <subcellularLocation>
        <location evidence="1">Membrane</location>
    </subcellularLocation>
</comment>
<keyword evidence="3" id="KW-0812">Transmembrane</keyword>
<keyword evidence="2 8" id="KW-0349">Heme</keyword>
<dbReference type="Pfam" id="PF00173">
    <property type="entry name" value="Cyt-b5"/>
    <property type="match status" value="1"/>
</dbReference>
<dbReference type="GO" id="GO:0016020">
    <property type="term" value="C:membrane"/>
    <property type="evidence" value="ECO:0007669"/>
    <property type="project" value="UniProtKB-SubCell"/>
</dbReference>
<dbReference type="Proteomes" id="UP001186944">
    <property type="component" value="Unassembled WGS sequence"/>
</dbReference>
<accession>A0AA89BNQ7</accession>